<keyword evidence="1" id="KW-0812">Transmembrane</keyword>
<name>A0AAN5CJ54_9BILA</name>
<keyword evidence="3" id="KW-1185">Reference proteome</keyword>
<feature type="non-terminal residue" evidence="2">
    <location>
        <position position="138"/>
    </location>
</feature>
<feature type="transmembrane region" description="Helical" evidence="1">
    <location>
        <begin position="78"/>
        <end position="103"/>
    </location>
</feature>
<dbReference type="PANTHER" id="PTHR22943:SF248">
    <property type="entry name" value="SEVEN TM RECEPTOR"/>
    <property type="match status" value="1"/>
</dbReference>
<dbReference type="AlphaFoldDB" id="A0AAN5CJ54"/>
<gene>
    <name evidence="2" type="ORF">PMAYCL1PPCAC_15520</name>
</gene>
<evidence type="ECO:0000313" key="3">
    <source>
        <dbReference type="Proteomes" id="UP001328107"/>
    </source>
</evidence>
<evidence type="ECO:0008006" key="4">
    <source>
        <dbReference type="Google" id="ProtNLM"/>
    </source>
</evidence>
<dbReference type="EMBL" id="BTRK01000004">
    <property type="protein sequence ID" value="GMR45325.1"/>
    <property type="molecule type" value="Genomic_DNA"/>
</dbReference>
<dbReference type="InterPro" id="IPR019428">
    <property type="entry name" value="7TM_GPCR_serpentine_rcpt_Str"/>
</dbReference>
<reference evidence="3" key="1">
    <citation type="submission" date="2022-10" db="EMBL/GenBank/DDBJ databases">
        <title>Genome assembly of Pristionchus species.</title>
        <authorList>
            <person name="Yoshida K."/>
            <person name="Sommer R.J."/>
        </authorList>
    </citation>
    <scope>NUCLEOTIDE SEQUENCE [LARGE SCALE GENOMIC DNA]</scope>
    <source>
        <strain evidence="3">RS5460</strain>
    </source>
</reference>
<feature type="transmembrane region" description="Helical" evidence="1">
    <location>
        <begin position="115"/>
        <end position="136"/>
    </location>
</feature>
<keyword evidence="1" id="KW-1133">Transmembrane helix</keyword>
<dbReference type="PANTHER" id="PTHR22943">
    <property type="entry name" value="7-TRANSMEMBRANE DOMAIN RECEPTOR C.ELEGANS"/>
    <property type="match status" value="1"/>
</dbReference>
<feature type="transmembrane region" description="Helical" evidence="1">
    <location>
        <begin position="33"/>
        <end position="58"/>
    </location>
</feature>
<protein>
    <recommendedName>
        <fullName evidence="4">G protein-coupled receptor</fullName>
    </recommendedName>
</protein>
<dbReference type="Pfam" id="PF10326">
    <property type="entry name" value="7TM_GPCR_Str"/>
    <property type="match status" value="1"/>
</dbReference>
<proteinExistence type="predicted"/>
<keyword evidence="1" id="KW-0472">Membrane</keyword>
<evidence type="ECO:0000256" key="1">
    <source>
        <dbReference type="SAM" id="Phobius"/>
    </source>
</evidence>
<accession>A0AAN5CJ54</accession>
<dbReference type="Proteomes" id="UP001328107">
    <property type="component" value="Unassembled WGS sequence"/>
</dbReference>
<comment type="caution">
    <text evidence="2">The sequence shown here is derived from an EMBL/GenBank/DDBJ whole genome shotgun (WGS) entry which is preliminary data.</text>
</comment>
<organism evidence="2 3">
    <name type="scientific">Pristionchus mayeri</name>
    <dbReference type="NCBI Taxonomy" id="1317129"/>
    <lineage>
        <taxon>Eukaryota</taxon>
        <taxon>Metazoa</taxon>
        <taxon>Ecdysozoa</taxon>
        <taxon>Nematoda</taxon>
        <taxon>Chromadorea</taxon>
        <taxon>Rhabditida</taxon>
        <taxon>Rhabditina</taxon>
        <taxon>Diplogasteromorpha</taxon>
        <taxon>Diplogasteroidea</taxon>
        <taxon>Neodiplogasteridae</taxon>
        <taxon>Pristionchus</taxon>
    </lineage>
</organism>
<evidence type="ECO:0000313" key="2">
    <source>
        <dbReference type="EMBL" id="GMR45325.1"/>
    </source>
</evidence>
<sequence length="138" mass="15059">MLTEFHINIHSSPRPNTLHRQTARPNGAANWRALATIGMGSIGASAAFVISGICAYRISKEMSTRVMALGARRLQLQLFRALAAQFLVPFVLCIIPFIFIIFLPLTGLRLGATGTVLGLMVSLFPVIDPIMVIVMIPR</sequence>